<dbReference type="SUPFAM" id="SSF49464">
    <property type="entry name" value="Carboxypeptidase regulatory domain-like"/>
    <property type="match status" value="2"/>
</dbReference>
<dbReference type="EMBL" id="JAAAPK010000008">
    <property type="protein sequence ID" value="NBC43454.1"/>
    <property type="molecule type" value="Genomic_DNA"/>
</dbReference>
<sequence length="754" mass="81750">MRWSWVGLLAVVLACAEAPRPVLKRWPQEEVPVSVRVVDAANQPVPGVSLVARRADRGSSVARGGTTDATGTARLQVMPGWYVLQAEAPGFVSVTRTDARVPFGEEVRWDVTLERAAPVAGRVVDLEGRPVAGARLELRFANEDVAVPPTESDAEGRFHFDGVPAGAVTLRAEKDAWSPTRLKLAAPAPELTVVMGGLGKMRVRVLDPQQHRLPEPSVWISLEEEGERPMTKSPIQVPEGILFLNLPAGRYHVSGRYEPSVGCEWERVIEVQVLPGQQTEATVSFEGIEGFGPWRGRAVDDKGRALGGGRVMAWMGDHGEDALGLRGRCEARVEPDGSFSLSRVVAPPVQVVWDSDKPSPTRMLKGALGAGTGEALVFPPEGGTLKGRVVRPDGQPVGYFEVDGYFPGNQRGEYVQGVWMNHTYQWVIDVLGFAPALVRAQGQVGEELQVPDVVLDEGRTVQGRVFARNGRTGVPHQEVQLVETFDLDGHRSNRPRAARTDAEGRFQFEHVAGRLQYLRVDAKDQGTVLQALEPDASAVRLRLVPNAELHGSVTDGARVPLAGVGLHVRCEGGFKMNTGTDQAGLYSMNIPGDRECFVHPVVSPLNVRDGHLPPPVSFSPTRVRLAPGSRHALDPTPRQGAASLKVSVEASLEFVTAFVLPGDVPWPRSPESLDALIRAGFNPEDDDDGFTPSFMWGAVFHFGHLPLGHYTVFIRDAIDGADAVLRMPVELTGTDVHIIRSERPGLGGGRPYTR</sequence>
<dbReference type="Pfam" id="PF13620">
    <property type="entry name" value="CarboxypepD_reg"/>
    <property type="match status" value="2"/>
</dbReference>
<dbReference type="InterPro" id="IPR008969">
    <property type="entry name" value="CarboxyPept-like_regulatory"/>
</dbReference>
<accession>A0A7X5BTW0</accession>
<dbReference type="Gene3D" id="2.60.40.1120">
    <property type="entry name" value="Carboxypeptidase-like, regulatory domain"/>
    <property type="match status" value="2"/>
</dbReference>
<keyword evidence="2" id="KW-1185">Reference proteome</keyword>
<comment type="caution">
    <text evidence="1">The sequence shown here is derived from an EMBL/GenBank/DDBJ whole genome shotgun (WGS) entry which is preliminary data.</text>
</comment>
<name>A0A7X5BTW0_9BACT</name>
<protein>
    <submittedName>
        <fullName evidence="1">Carboxypeptidase regulatory-like domain-containing protein</fullName>
    </submittedName>
</protein>
<proteinExistence type="predicted"/>
<evidence type="ECO:0000313" key="2">
    <source>
        <dbReference type="Proteomes" id="UP000537825"/>
    </source>
</evidence>
<reference evidence="1 2" key="1">
    <citation type="submission" date="2020-01" db="EMBL/GenBank/DDBJ databases">
        <title>The draft genome sequence of Corallococcus exiguus DSM 14696.</title>
        <authorList>
            <person name="Zhang X."/>
            <person name="Zhu H."/>
        </authorList>
    </citation>
    <scope>NUCLEOTIDE SEQUENCE [LARGE SCALE GENOMIC DNA]</scope>
    <source>
        <strain evidence="1 2">DSM 14696</strain>
    </source>
</reference>
<dbReference type="GO" id="GO:0004180">
    <property type="term" value="F:carboxypeptidase activity"/>
    <property type="evidence" value="ECO:0007669"/>
    <property type="project" value="UniProtKB-KW"/>
</dbReference>
<keyword evidence="1" id="KW-0645">Protease</keyword>
<dbReference type="PROSITE" id="PS51257">
    <property type="entry name" value="PROKAR_LIPOPROTEIN"/>
    <property type="match status" value="1"/>
</dbReference>
<keyword evidence="1" id="KW-0378">Hydrolase</keyword>
<gene>
    <name evidence="1" type="ORF">GTZ93_26990</name>
</gene>
<keyword evidence="1" id="KW-0121">Carboxypeptidase</keyword>
<evidence type="ECO:0000313" key="1">
    <source>
        <dbReference type="EMBL" id="NBC43454.1"/>
    </source>
</evidence>
<dbReference type="Proteomes" id="UP000537825">
    <property type="component" value="Unassembled WGS sequence"/>
</dbReference>
<dbReference type="AlphaFoldDB" id="A0A7X5BTW0"/>
<organism evidence="1 2">
    <name type="scientific">Corallococcus exiguus</name>
    <dbReference type="NCBI Taxonomy" id="83462"/>
    <lineage>
        <taxon>Bacteria</taxon>
        <taxon>Pseudomonadati</taxon>
        <taxon>Myxococcota</taxon>
        <taxon>Myxococcia</taxon>
        <taxon>Myxococcales</taxon>
        <taxon>Cystobacterineae</taxon>
        <taxon>Myxococcaceae</taxon>
        <taxon>Corallococcus</taxon>
    </lineage>
</organism>